<proteinExistence type="predicted"/>
<gene>
    <name evidence="1" type="ORF">TbgDal_VI1630</name>
</gene>
<dbReference type="GeneID" id="23861798"/>
<evidence type="ECO:0000313" key="2">
    <source>
        <dbReference type="Proteomes" id="UP000002316"/>
    </source>
</evidence>
<name>C9ZQK5_TRYB9</name>
<dbReference type="AlphaFoldDB" id="C9ZQK5"/>
<dbReference type="KEGG" id="tbg:TbgDal_VI1630"/>
<protein>
    <submittedName>
        <fullName evidence="1">Uncharacterized protein</fullName>
    </submittedName>
</protein>
<organism evidence="1 2">
    <name type="scientific">Trypanosoma brucei gambiense (strain MHOM/CI/86/DAL972)</name>
    <dbReference type="NCBI Taxonomy" id="679716"/>
    <lineage>
        <taxon>Eukaryota</taxon>
        <taxon>Discoba</taxon>
        <taxon>Euglenozoa</taxon>
        <taxon>Kinetoplastea</taxon>
        <taxon>Metakinetoplastina</taxon>
        <taxon>Trypanosomatida</taxon>
        <taxon>Trypanosomatidae</taxon>
        <taxon>Trypanosoma</taxon>
    </lineage>
</organism>
<evidence type="ECO:0000313" key="1">
    <source>
        <dbReference type="EMBL" id="CBH11685.1"/>
    </source>
</evidence>
<accession>C9ZQK5</accession>
<dbReference type="EMBL" id="FN554969">
    <property type="protein sequence ID" value="CBH11685.1"/>
    <property type="molecule type" value="Genomic_DNA"/>
</dbReference>
<reference evidence="2" key="1">
    <citation type="journal article" date="2010" name="PLoS Negl. Trop. Dis.">
        <title>The genome sequence of Trypanosoma brucei gambiense, causative agent of chronic human african trypanosomiasis.</title>
        <authorList>
            <person name="Jackson A.P."/>
            <person name="Sanders M."/>
            <person name="Berry A."/>
            <person name="McQuillan J."/>
            <person name="Aslett M.A."/>
            <person name="Quail M.A."/>
            <person name="Chukualim B."/>
            <person name="Capewell P."/>
            <person name="MacLeod A."/>
            <person name="Melville S.E."/>
            <person name="Gibson W."/>
            <person name="Barry J.D."/>
            <person name="Berriman M."/>
            <person name="Hertz-Fowler C."/>
        </authorList>
    </citation>
    <scope>NUCLEOTIDE SEQUENCE [LARGE SCALE GENOMIC DNA]</scope>
    <source>
        <strain evidence="2">MHOM/CI/86/DAL972</strain>
    </source>
</reference>
<dbReference type="Proteomes" id="UP000002316">
    <property type="component" value="Chromosome 6"/>
</dbReference>
<dbReference type="RefSeq" id="XP_011773970.1">
    <property type="nucleotide sequence ID" value="XM_011775668.1"/>
</dbReference>
<sequence length="151" mass="17136">MVPLTNLLHMYCGMRGNLACTRKGKSVFGGGGDNKQTCQQKYKKWMSCTSIRGVERSFVTCMCSTKLVRLQDDSVTKLCLRSCSSPSFLFPSSSLIFFLFFLKKKRDLFTSYIIGGTSNLRDHLFTEYCSTFPFLLFLSVKREPSSPQESL</sequence>